<keyword evidence="3" id="KW-0813">Transport</keyword>
<proteinExistence type="inferred from homology"/>
<keyword evidence="16" id="KW-1185">Reference proteome</keyword>
<protein>
    <submittedName>
        <fullName evidence="14">Carbohydrate porin</fullName>
    </submittedName>
</protein>
<comment type="caution">
    <text evidence="14">The sequence shown here is derived from an EMBL/GenBank/DDBJ whole genome shotgun (WGS) entry which is preliminary data.</text>
</comment>
<evidence type="ECO:0000256" key="3">
    <source>
        <dbReference type="ARBA" id="ARBA00022448"/>
    </source>
</evidence>
<keyword evidence="4" id="KW-1134">Transmembrane beta strand</keyword>
<comment type="subcellular location">
    <subcellularLocation>
        <location evidence="1">Cell outer membrane</location>
        <topology evidence="1">Multi-pass membrane protein</topology>
    </subcellularLocation>
</comment>
<feature type="coiled-coil region" evidence="11">
    <location>
        <begin position="26"/>
        <end position="53"/>
    </location>
</feature>
<dbReference type="Gene3D" id="2.40.170.10">
    <property type="entry name" value="Porin, LamB type"/>
    <property type="match status" value="1"/>
</dbReference>
<dbReference type="GO" id="GO:0015774">
    <property type="term" value="P:polysaccharide transport"/>
    <property type="evidence" value="ECO:0007669"/>
    <property type="project" value="TreeGrafter"/>
</dbReference>
<gene>
    <name evidence="14" type="ORF">EpCFBP13511_18605</name>
    <name evidence="13" type="ORF">IFT93_16940</name>
</gene>
<evidence type="ECO:0000256" key="9">
    <source>
        <dbReference type="ARBA" id="ARBA00023136"/>
    </source>
</evidence>
<comment type="similarity">
    <text evidence="2">Belongs to the porin LamB (TC 1.B.3) family.</text>
</comment>
<keyword evidence="7" id="KW-0406">Ion transport</keyword>
<dbReference type="GO" id="GO:0046930">
    <property type="term" value="C:pore complex"/>
    <property type="evidence" value="ECO:0007669"/>
    <property type="project" value="UniProtKB-KW"/>
</dbReference>
<dbReference type="CDD" id="cd01346">
    <property type="entry name" value="Maltoporin-like"/>
    <property type="match status" value="1"/>
</dbReference>
<dbReference type="GO" id="GO:0009279">
    <property type="term" value="C:cell outer membrane"/>
    <property type="evidence" value="ECO:0007669"/>
    <property type="project" value="UniProtKB-SubCell"/>
</dbReference>
<dbReference type="InterPro" id="IPR003192">
    <property type="entry name" value="Porin_LamB"/>
</dbReference>
<dbReference type="STRING" id="1219360.GCA_001571305_03709"/>
<name>A0A4U3EZ13_9GAMM</name>
<keyword evidence="5" id="KW-0812">Transmembrane</keyword>
<dbReference type="OrthoDB" id="106611at2"/>
<evidence type="ECO:0000259" key="12">
    <source>
        <dbReference type="Pfam" id="PF11471"/>
    </source>
</evidence>
<dbReference type="InterPro" id="IPR050286">
    <property type="entry name" value="G_neg_Bact_CarbUptk_Porin"/>
</dbReference>
<keyword evidence="9" id="KW-0472">Membrane</keyword>
<dbReference type="InterPro" id="IPR036998">
    <property type="entry name" value="Porin_LamB_sf"/>
</dbReference>
<evidence type="ECO:0000256" key="11">
    <source>
        <dbReference type="SAM" id="Coils"/>
    </source>
</evidence>
<dbReference type="EMBL" id="QGAC01000020">
    <property type="protein sequence ID" value="TKJ86133.1"/>
    <property type="molecule type" value="Genomic_DNA"/>
</dbReference>
<evidence type="ECO:0000313" key="13">
    <source>
        <dbReference type="EMBL" id="MBD8108085.1"/>
    </source>
</evidence>
<dbReference type="Proteomes" id="UP000661012">
    <property type="component" value="Unassembled WGS sequence"/>
</dbReference>
<dbReference type="AlphaFoldDB" id="A0A4U3EZ13"/>
<keyword evidence="6" id="KW-0732">Signal</keyword>
<evidence type="ECO:0000256" key="2">
    <source>
        <dbReference type="ARBA" id="ARBA00007055"/>
    </source>
</evidence>
<evidence type="ECO:0000256" key="8">
    <source>
        <dbReference type="ARBA" id="ARBA00023114"/>
    </source>
</evidence>
<evidence type="ECO:0000256" key="10">
    <source>
        <dbReference type="ARBA" id="ARBA00023237"/>
    </source>
</evidence>
<evidence type="ECO:0000256" key="6">
    <source>
        <dbReference type="ARBA" id="ARBA00022729"/>
    </source>
</evidence>
<dbReference type="GO" id="GO:0015288">
    <property type="term" value="F:porin activity"/>
    <property type="evidence" value="ECO:0007669"/>
    <property type="project" value="UniProtKB-KW"/>
</dbReference>
<evidence type="ECO:0000256" key="1">
    <source>
        <dbReference type="ARBA" id="ARBA00004571"/>
    </source>
</evidence>
<evidence type="ECO:0000256" key="7">
    <source>
        <dbReference type="ARBA" id="ARBA00023065"/>
    </source>
</evidence>
<dbReference type="EMBL" id="JACYNN010000014">
    <property type="protein sequence ID" value="MBD8108085.1"/>
    <property type="molecule type" value="Genomic_DNA"/>
</dbReference>
<evidence type="ECO:0000256" key="4">
    <source>
        <dbReference type="ARBA" id="ARBA00022452"/>
    </source>
</evidence>
<dbReference type="PANTHER" id="PTHR38762:SF1">
    <property type="entry name" value="CRYPTIC OUTER MEMBRANE PORIN BGLH-RELATED"/>
    <property type="match status" value="1"/>
</dbReference>
<evidence type="ECO:0000313" key="14">
    <source>
        <dbReference type="EMBL" id="TKJ86133.1"/>
    </source>
</evidence>
<dbReference type="GO" id="GO:0006811">
    <property type="term" value="P:monoatomic ion transport"/>
    <property type="evidence" value="ECO:0007669"/>
    <property type="project" value="UniProtKB-KW"/>
</dbReference>
<keyword evidence="11" id="KW-0175">Coiled coil</keyword>
<evidence type="ECO:0000313" key="16">
    <source>
        <dbReference type="Proteomes" id="UP000661012"/>
    </source>
</evidence>
<dbReference type="PANTHER" id="PTHR38762">
    <property type="entry name" value="CRYPTIC OUTER MEMBRANE PORIN BGLH-RELATED"/>
    <property type="match status" value="1"/>
</dbReference>
<dbReference type="GO" id="GO:0015144">
    <property type="term" value="F:carbohydrate transmembrane transporter activity"/>
    <property type="evidence" value="ECO:0007669"/>
    <property type="project" value="TreeGrafter"/>
</dbReference>
<reference evidence="14 15" key="1">
    <citation type="journal article" date="2019" name="Sci. Rep.">
        <title>Differences in resource use lead to coexistence of seed-transmitted microbial populations.</title>
        <authorList>
            <person name="Torres-Cortes G."/>
            <person name="Garcia B.J."/>
            <person name="Compant S."/>
            <person name="Rezki S."/>
            <person name="Jones P."/>
            <person name="Preveaux A."/>
            <person name="Briand M."/>
            <person name="Roulet A."/>
            <person name="Bouchez O."/>
            <person name="Jacobson D."/>
            <person name="Barret M."/>
        </authorList>
    </citation>
    <scope>NUCLEOTIDE SEQUENCE [LARGE SCALE GENOMIC DNA]</scope>
    <source>
        <strain evidence="14 15">CFBP13511</strain>
    </source>
</reference>
<evidence type="ECO:0000313" key="15">
    <source>
        <dbReference type="Proteomes" id="UP000306393"/>
    </source>
</evidence>
<organism evidence="14 15">
    <name type="scientific">Erwinia persicina</name>
    <dbReference type="NCBI Taxonomy" id="55211"/>
    <lineage>
        <taxon>Bacteria</taxon>
        <taxon>Pseudomonadati</taxon>
        <taxon>Pseudomonadota</taxon>
        <taxon>Gammaproteobacteria</taxon>
        <taxon>Enterobacterales</taxon>
        <taxon>Erwiniaceae</taxon>
        <taxon>Erwinia</taxon>
    </lineage>
</organism>
<dbReference type="Proteomes" id="UP000306393">
    <property type="component" value="Unassembled WGS sequence"/>
</dbReference>
<sequence>MKKSSLTIIAVLITSALFPAPLLAAKLTLEQRLELLEKELQRTQTEFQEYKARHEQPAIAKRATAVSTPEADTTPATVSARSTVEVASTSAAGESSQPVTLKEISQYVKDEIGFTYSGYLRSGWATGNNGSPQSYAIGSVGRFGNEHSGWFDLLLKQRVYQQNGKSAEAIVKLDGNVSQQYGSGWFGDNNGNENLLQFSDIYLTTKGFLPFAPEADFWVGKHTLPVYEIQMLDWKSVRTDVGGGIGIENLAAGPGKVDLSLTREDIDVYSRDLNNKTQMNTNSVEARYKDLPLWDSATLTVMGKYSMANKTDEQKSNEGSDRFYTLKDAWLATAIVRQQLSNKGFNDFSLQAGNNSFASSFANYNGASSNVSYNGYYYGDHTNGTAFRAISQGEMYLSDKIIMANALVYSRGNDVYSYESGSHSDFESLRTVVRPAWIWDSYNQTGVELGWFTQSNKTQSGDTLKESGYKTTLYHALKVDTSILNSRPEIRFYGTYLHVLDNGLSDYRFQDSKNDQLSLGVQAEVWW</sequence>
<accession>A0A4U3EZ13</accession>
<reference evidence="13 16" key="2">
    <citation type="journal article" date="2020" name="FEMS Microbiol. Ecol.">
        <title>Temporal dynamics of bacterial communities during seed development and maturation.</title>
        <authorList>
            <person name="Chesneau G."/>
            <person name="Torres-Cortes G."/>
            <person name="Briand M."/>
            <person name="Darrasse A."/>
            <person name="Preveaux A."/>
            <person name="Marais C."/>
            <person name="Jacques M.A."/>
            <person name="Shade A."/>
            <person name="Barret M."/>
        </authorList>
    </citation>
    <scope>NUCLEOTIDE SEQUENCE [LARGE SCALE GENOMIC DNA]</scope>
    <source>
        <strain evidence="13 16">CFBP13732</strain>
    </source>
</reference>
<dbReference type="Pfam" id="PF11471">
    <property type="entry name" value="Sugarporin_N"/>
    <property type="match status" value="1"/>
</dbReference>
<evidence type="ECO:0000256" key="5">
    <source>
        <dbReference type="ARBA" id="ARBA00022692"/>
    </source>
</evidence>
<feature type="domain" description="LamB-type porin N-terminal" evidence="12">
    <location>
        <begin position="28"/>
        <end position="53"/>
    </location>
</feature>
<dbReference type="RefSeq" id="WP_137269803.1">
    <property type="nucleotide sequence ID" value="NZ_CP123752.1"/>
</dbReference>
<keyword evidence="8" id="KW-0626">Porin</keyword>
<dbReference type="SUPFAM" id="SSF56935">
    <property type="entry name" value="Porins"/>
    <property type="match status" value="1"/>
</dbReference>
<keyword evidence="10" id="KW-0998">Cell outer membrane</keyword>
<dbReference type="Pfam" id="PF02264">
    <property type="entry name" value="LamB"/>
    <property type="match status" value="1"/>
</dbReference>
<dbReference type="InterPro" id="IPR021570">
    <property type="entry name" value="LamB-type_porin_N_dom"/>
</dbReference>